<sequence length="434" mass="46780">MRKIILSVILLTLLILTLFSSFILNTNPAPTQEVKFDSGDTAWMIVATALVLIMTPGLGFFYGGMVGKKNVISTMLQSFMAMIIVTLLWVFVGFSLSFGSSIGGFIGDPTEYFMFQNVNINTAYGTIPFMLFALFQAKFAIITPALITGAFAERIRFWAYMLFMLLFILFVYTPLCHMTWHADGFFFKMGVLDFAGGTVVHMSAGWAALAGAMFLGKRKTQKSNPARITYVLLGTGLLWFGWFGFNAGSALAANGLAAQALGTTTVGAAAAGMAWIFYDKILGHKVSAMGACIGTVVGLVAITPAAGFVTIPHAIFIGAFSAIVSNFAVSRFPKGKIDDALDVFACHGVGGMVGMLLTGVFASKAVNPAVTDQGLIFGETTLFINQFVALIIVSLFAFTVSYFLFFIVNKITPLRVTEDKEELGLDISQHGEFL</sequence>
<keyword evidence="11" id="KW-1185">Reference proteome</keyword>
<dbReference type="Proteomes" id="UP000629963">
    <property type="component" value="Unassembled WGS sequence"/>
</dbReference>
<dbReference type="Pfam" id="PF00909">
    <property type="entry name" value="Ammonium_transp"/>
    <property type="match status" value="1"/>
</dbReference>
<keyword evidence="5 8" id="KW-1133">Transmembrane helix</keyword>
<dbReference type="InterPro" id="IPR029020">
    <property type="entry name" value="Ammonium/urea_transptr"/>
</dbReference>
<feature type="transmembrane region" description="Helical" evidence="8">
    <location>
        <begin position="127"/>
        <end position="150"/>
    </location>
</feature>
<evidence type="ECO:0000256" key="3">
    <source>
        <dbReference type="ARBA" id="ARBA00022448"/>
    </source>
</evidence>
<dbReference type="NCBIfam" id="TIGR00836">
    <property type="entry name" value="amt"/>
    <property type="match status" value="1"/>
</dbReference>
<feature type="transmembrane region" description="Helical" evidence="8">
    <location>
        <begin position="257"/>
        <end position="278"/>
    </location>
</feature>
<dbReference type="Gene3D" id="1.10.3430.10">
    <property type="entry name" value="Ammonium transporter AmtB like domains"/>
    <property type="match status" value="1"/>
</dbReference>
<feature type="transmembrane region" description="Helical" evidence="8">
    <location>
        <begin position="195"/>
        <end position="216"/>
    </location>
</feature>
<feature type="transmembrane region" description="Helical" evidence="8">
    <location>
        <begin position="382"/>
        <end position="408"/>
    </location>
</feature>
<name>A0ABR7JAN5_9FLAO</name>
<comment type="similarity">
    <text evidence="2 8">Belongs to the ammonia transporter channel (TC 1.A.11.2) family.</text>
</comment>
<gene>
    <name evidence="10" type="ORF">H8R23_14270</name>
</gene>
<proteinExistence type="inferred from homology"/>
<evidence type="ECO:0000256" key="6">
    <source>
        <dbReference type="ARBA" id="ARBA00023136"/>
    </source>
</evidence>
<feature type="domain" description="Ammonium transporter AmtB-like" evidence="9">
    <location>
        <begin position="42"/>
        <end position="433"/>
    </location>
</feature>
<keyword evidence="3 8" id="KW-0813">Transport</keyword>
<organism evidence="10 11">
    <name type="scientific">Flavobacterium kayseriense</name>
    <dbReference type="NCBI Taxonomy" id="2764714"/>
    <lineage>
        <taxon>Bacteria</taxon>
        <taxon>Pseudomonadati</taxon>
        <taxon>Bacteroidota</taxon>
        <taxon>Flavobacteriia</taxon>
        <taxon>Flavobacteriales</taxon>
        <taxon>Flavobacteriaceae</taxon>
        <taxon>Flavobacterium</taxon>
    </lineage>
</organism>
<feature type="transmembrane region" description="Helical" evidence="8">
    <location>
        <begin position="79"/>
        <end position="107"/>
    </location>
</feature>
<dbReference type="InterPro" id="IPR001905">
    <property type="entry name" value="Ammonium_transpt"/>
</dbReference>
<evidence type="ECO:0000259" key="9">
    <source>
        <dbReference type="Pfam" id="PF00909"/>
    </source>
</evidence>
<comment type="subcellular location">
    <subcellularLocation>
        <location evidence="8">Cell membrane</location>
        <topology evidence="8">Multi-pass membrane protein</topology>
    </subcellularLocation>
    <subcellularLocation>
        <location evidence="1">Membrane</location>
        <topology evidence="1">Multi-pass membrane protein</topology>
    </subcellularLocation>
</comment>
<feature type="transmembrane region" description="Helical" evidence="8">
    <location>
        <begin position="41"/>
        <end position="67"/>
    </location>
</feature>
<dbReference type="SUPFAM" id="SSF111352">
    <property type="entry name" value="Ammonium transporter"/>
    <property type="match status" value="1"/>
</dbReference>
<dbReference type="RefSeq" id="WP_187011068.1">
    <property type="nucleotide sequence ID" value="NZ_JACRUI010000005.1"/>
</dbReference>
<dbReference type="PANTHER" id="PTHR43029">
    <property type="entry name" value="AMMONIUM TRANSPORTER MEP2"/>
    <property type="match status" value="1"/>
</dbReference>
<reference evidence="10 11" key="1">
    <citation type="submission" date="2020-08" db="EMBL/GenBank/DDBJ databases">
        <title>Description of novel Flavobacterium F-380 isolate.</title>
        <authorList>
            <person name="Saticioglu I.B."/>
            <person name="Duman M."/>
            <person name="Altun S."/>
        </authorList>
    </citation>
    <scope>NUCLEOTIDE SEQUENCE [LARGE SCALE GENOMIC DNA]</scope>
    <source>
        <strain evidence="10 11">F-380</strain>
    </source>
</reference>
<feature type="transmembrane region" description="Helical" evidence="8">
    <location>
        <begin position="341"/>
        <end position="362"/>
    </location>
</feature>
<evidence type="ECO:0000256" key="1">
    <source>
        <dbReference type="ARBA" id="ARBA00004141"/>
    </source>
</evidence>
<dbReference type="InterPro" id="IPR024041">
    <property type="entry name" value="NH4_transpt_AmtB-like_dom"/>
</dbReference>
<evidence type="ECO:0000256" key="4">
    <source>
        <dbReference type="ARBA" id="ARBA00022692"/>
    </source>
</evidence>
<evidence type="ECO:0000256" key="5">
    <source>
        <dbReference type="ARBA" id="ARBA00022989"/>
    </source>
</evidence>
<keyword evidence="7 8" id="KW-0924">Ammonia transport</keyword>
<evidence type="ECO:0000313" key="10">
    <source>
        <dbReference type="EMBL" id="MBC5842575.1"/>
    </source>
</evidence>
<keyword evidence="6 8" id="KW-0472">Membrane</keyword>
<evidence type="ECO:0000256" key="2">
    <source>
        <dbReference type="ARBA" id="ARBA00005887"/>
    </source>
</evidence>
<dbReference type="EMBL" id="JACRUJ010000005">
    <property type="protein sequence ID" value="MBC5842575.1"/>
    <property type="molecule type" value="Genomic_DNA"/>
</dbReference>
<evidence type="ECO:0000313" key="11">
    <source>
        <dbReference type="Proteomes" id="UP000629963"/>
    </source>
</evidence>
<feature type="transmembrane region" description="Helical" evidence="8">
    <location>
        <begin position="285"/>
        <end position="305"/>
    </location>
</feature>
<protein>
    <recommendedName>
        <fullName evidence="8">Ammonium transporter</fullName>
    </recommendedName>
</protein>
<feature type="transmembrane region" description="Helical" evidence="8">
    <location>
        <begin position="157"/>
        <end position="175"/>
    </location>
</feature>
<keyword evidence="4 8" id="KW-0812">Transmembrane</keyword>
<dbReference type="PROSITE" id="PS01219">
    <property type="entry name" value="AMMONIUM_TRANSP"/>
    <property type="match status" value="1"/>
</dbReference>
<evidence type="ECO:0000256" key="7">
    <source>
        <dbReference type="ARBA" id="ARBA00023177"/>
    </source>
</evidence>
<evidence type="ECO:0000256" key="8">
    <source>
        <dbReference type="RuleBase" id="RU362002"/>
    </source>
</evidence>
<dbReference type="PANTHER" id="PTHR43029:SF10">
    <property type="entry name" value="AMMONIUM TRANSPORTER MEP2"/>
    <property type="match status" value="1"/>
</dbReference>
<accession>A0ABR7JAN5</accession>
<comment type="caution">
    <text evidence="10">The sequence shown here is derived from an EMBL/GenBank/DDBJ whole genome shotgun (WGS) entry which is preliminary data.</text>
</comment>
<feature type="transmembrane region" description="Helical" evidence="8">
    <location>
        <begin position="228"/>
        <end position="245"/>
    </location>
</feature>
<feature type="transmembrane region" description="Helical" evidence="8">
    <location>
        <begin position="311"/>
        <end position="329"/>
    </location>
</feature>
<dbReference type="InterPro" id="IPR018047">
    <property type="entry name" value="Ammonium_transpt_CS"/>
</dbReference>